<name>A0A367PQR6_CUPNE</name>
<evidence type="ECO:0000256" key="1">
    <source>
        <dbReference type="ARBA" id="ARBA00022763"/>
    </source>
</evidence>
<dbReference type="SUPFAM" id="SSF56672">
    <property type="entry name" value="DNA/RNA polymerases"/>
    <property type="match status" value="1"/>
</dbReference>
<gene>
    <name evidence="3" type="ORF">DDK22_01125</name>
</gene>
<feature type="domain" description="UmuC" evidence="2">
    <location>
        <begin position="27"/>
        <end position="146"/>
    </location>
</feature>
<dbReference type="RefSeq" id="WP_114130315.1">
    <property type="nucleotide sequence ID" value="NZ_CP068434.1"/>
</dbReference>
<proteinExistence type="predicted"/>
<protein>
    <submittedName>
        <fullName evidence="3">DNA polymerase Y family protein</fullName>
    </submittedName>
</protein>
<evidence type="ECO:0000259" key="2">
    <source>
        <dbReference type="Pfam" id="PF00817"/>
    </source>
</evidence>
<dbReference type="CDD" id="cd03468">
    <property type="entry name" value="PolY_like"/>
    <property type="match status" value="1"/>
</dbReference>
<sequence>MRRLWICLRLPLLPLEVFRQSWCTELAVAVLDKERVHLASGLARAAGIRPLMRRGGVLTLAPETVLYDRAPTLEAEALNKLAMALLQFSPSVALAAEASVLVDVSASLRLFGGAHSLCRRMKRTAKALGFTVILSCAPTAQGAWLLASAGSGRTQTMPKLERMLDELPVGTLPEARNYQDWLDGLGCRTLGDIRRLPRAGLQRRCGKELLESLDRAHGHAPELFEWLEAPASFEARVEMPDRIEHAEATLLYARGLVVQLLGWLTARQLAVTRYLVELQHERGREAIPPTAVDIALSEPSWQEDHLVRLLRERLAQLTVEAPIIAVKLSATHVQPMEPPSDSLFPEPGGTSEDHARVLELLVARLGADNVLRPKPKADYRPEIANGWAPVTDKPGPSANAPLLPRPAWLLAKPIPLLMRDHRPFYGSPLRMVSPPERIEAGWWGGELVTRDYYVAEGRDFTYYWVYSERMGSRDGDEGRWYLHGLFG</sequence>
<dbReference type="EMBL" id="QDHA01000003">
    <property type="protein sequence ID" value="RCJ10289.1"/>
    <property type="molecule type" value="Genomic_DNA"/>
</dbReference>
<dbReference type="Proteomes" id="UP000253501">
    <property type="component" value="Unassembled WGS sequence"/>
</dbReference>
<evidence type="ECO:0000313" key="3">
    <source>
        <dbReference type="EMBL" id="RCJ10289.1"/>
    </source>
</evidence>
<dbReference type="InterPro" id="IPR043502">
    <property type="entry name" value="DNA/RNA_pol_sf"/>
</dbReference>
<dbReference type="PANTHER" id="PTHR35369:SF2">
    <property type="entry name" value="BLR3025 PROTEIN"/>
    <property type="match status" value="1"/>
</dbReference>
<dbReference type="PANTHER" id="PTHR35369">
    <property type="entry name" value="BLR3025 PROTEIN-RELATED"/>
    <property type="match status" value="1"/>
</dbReference>
<reference evidence="3 4" key="1">
    <citation type="submission" date="2018-04" db="EMBL/GenBank/DDBJ databases">
        <title>Cupriavidus necator CR12 genome sequencing and assembly.</title>
        <authorList>
            <person name="Ben Fekih I."/>
            <person name="Mazhar H.S."/>
            <person name="Bello S.K."/>
            <person name="Rensing C."/>
        </authorList>
    </citation>
    <scope>NUCLEOTIDE SEQUENCE [LARGE SCALE GENOMIC DNA]</scope>
    <source>
        <strain evidence="3 4">CR12</strain>
    </source>
</reference>
<evidence type="ECO:0000313" key="4">
    <source>
        <dbReference type="Proteomes" id="UP000253501"/>
    </source>
</evidence>
<comment type="caution">
    <text evidence="3">The sequence shown here is derived from an EMBL/GenBank/DDBJ whole genome shotgun (WGS) entry which is preliminary data.</text>
</comment>
<keyword evidence="1" id="KW-0227">DNA damage</keyword>
<dbReference type="Pfam" id="PF00817">
    <property type="entry name" value="IMS"/>
    <property type="match status" value="1"/>
</dbReference>
<dbReference type="AlphaFoldDB" id="A0A367PQR6"/>
<dbReference type="GO" id="GO:0006281">
    <property type="term" value="P:DNA repair"/>
    <property type="evidence" value="ECO:0007669"/>
    <property type="project" value="InterPro"/>
</dbReference>
<dbReference type="InterPro" id="IPR001126">
    <property type="entry name" value="UmuC"/>
</dbReference>
<accession>A0A367PQR6</accession>
<dbReference type="InterPro" id="IPR050356">
    <property type="entry name" value="SulA_CellDiv_inhibitor"/>
</dbReference>
<organism evidence="3 4">
    <name type="scientific">Cupriavidus necator</name>
    <name type="common">Alcaligenes eutrophus</name>
    <name type="synonym">Ralstonia eutropha</name>
    <dbReference type="NCBI Taxonomy" id="106590"/>
    <lineage>
        <taxon>Bacteria</taxon>
        <taxon>Pseudomonadati</taxon>
        <taxon>Pseudomonadota</taxon>
        <taxon>Betaproteobacteria</taxon>
        <taxon>Burkholderiales</taxon>
        <taxon>Burkholderiaceae</taxon>
        <taxon>Cupriavidus</taxon>
    </lineage>
</organism>